<reference evidence="1 2" key="2">
    <citation type="submission" date="2013-11" db="EMBL/GenBank/DDBJ databases">
        <title>The Genome Sequence of Phytophthora parasitica INRA-310.</title>
        <authorList>
            <consortium name="The Broad Institute Genomics Platform"/>
            <person name="Russ C."/>
            <person name="Tyler B."/>
            <person name="Panabieres F."/>
            <person name="Shan W."/>
            <person name="Tripathy S."/>
            <person name="Grunwald N."/>
            <person name="Machado M."/>
            <person name="Johnson C.S."/>
            <person name="Arredondo F."/>
            <person name="Hong C."/>
            <person name="Coffey M."/>
            <person name="Young S.K."/>
            <person name="Zeng Q."/>
            <person name="Gargeya S."/>
            <person name="Fitzgerald M."/>
            <person name="Abouelleil A."/>
            <person name="Alvarado L."/>
            <person name="Chapman S.B."/>
            <person name="Gainer-Dewar J."/>
            <person name="Goldberg J."/>
            <person name="Griggs A."/>
            <person name="Gujja S."/>
            <person name="Hansen M."/>
            <person name="Howarth C."/>
            <person name="Imamovic A."/>
            <person name="Ireland A."/>
            <person name="Larimer J."/>
            <person name="McCowan C."/>
            <person name="Murphy C."/>
            <person name="Pearson M."/>
            <person name="Poon T.W."/>
            <person name="Priest M."/>
            <person name="Roberts A."/>
            <person name="Saif S."/>
            <person name="Shea T."/>
            <person name="Sykes S."/>
            <person name="Wortman J."/>
            <person name="Nusbaum C."/>
            <person name="Birren B."/>
        </authorList>
    </citation>
    <scope>NUCLEOTIDE SEQUENCE [LARGE SCALE GENOMIC DNA]</scope>
    <source>
        <strain evidence="1 2">INRA-310</strain>
    </source>
</reference>
<dbReference type="VEuPathDB" id="FungiDB:PPTG_25016"/>
<dbReference type="GeneID" id="20193615"/>
<dbReference type="AlphaFoldDB" id="W2PBF5"/>
<organism evidence="1 2">
    <name type="scientific">Phytophthora nicotianae (strain INRA-310)</name>
    <name type="common">Phytophthora parasitica</name>
    <dbReference type="NCBI Taxonomy" id="761204"/>
    <lineage>
        <taxon>Eukaryota</taxon>
        <taxon>Sar</taxon>
        <taxon>Stramenopiles</taxon>
        <taxon>Oomycota</taxon>
        <taxon>Peronosporomycetes</taxon>
        <taxon>Peronosporales</taxon>
        <taxon>Peronosporaceae</taxon>
        <taxon>Phytophthora</taxon>
    </lineage>
</organism>
<reference evidence="2" key="1">
    <citation type="submission" date="2011-12" db="EMBL/GenBank/DDBJ databases">
        <authorList>
            <consortium name="The Broad Institute Genome Sequencing Platform"/>
            <person name="Russ C."/>
            <person name="Tyler B."/>
            <person name="Panabieres F."/>
            <person name="Shan W."/>
            <person name="Tripathy S."/>
            <person name="Grunwald N."/>
            <person name="Machado M."/>
            <person name="Young S.K."/>
            <person name="Zeng Q."/>
            <person name="Gargeya S."/>
            <person name="Fitzgerald M."/>
            <person name="Haas B."/>
            <person name="Abouelleil A."/>
            <person name="Alvarado L."/>
            <person name="Arachchi H.M."/>
            <person name="Berlin A."/>
            <person name="Chapman S.B."/>
            <person name="Gearin G."/>
            <person name="Goldberg J."/>
            <person name="Griggs A."/>
            <person name="Gujja S."/>
            <person name="Hansen M."/>
            <person name="Heiman D."/>
            <person name="Howarth C."/>
            <person name="Larimer J."/>
            <person name="Lui A."/>
            <person name="MacDonald P.J.P."/>
            <person name="McCowen C."/>
            <person name="Montmayeur A."/>
            <person name="Murphy C."/>
            <person name="Neiman D."/>
            <person name="Pearson M."/>
            <person name="Priest M."/>
            <person name="Roberts A."/>
            <person name="Saif S."/>
            <person name="Shea T."/>
            <person name="Sisk P."/>
            <person name="Stolte C."/>
            <person name="Sykes S."/>
            <person name="Wortman J."/>
            <person name="Nusbaum C."/>
            <person name="Birren B."/>
        </authorList>
    </citation>
    <scope>NUCLEOTIDE SEQUENCE [LARGE SCALE GENOMIC DNA]</scope>
    <source>
        <strain evidence="2">INRA-310</strain>
    </source>
</reference>
<evidence type="ECO:0000313" key="2">
    <source>
        <dbReference type="Proteomes" id="UP000018817"/>
    </source>
</evidence>
<name>W2PBF5_PHYN3</name>
<proteinExistence type="predicted"/>
<dbReference type="Proteomes" id="UP000018817">
    <property type="component" value="Unassembled WGS sequence"/>
</dbReference>
<dbReference type="RefSeq" id="XP_008917399.1">
    <property type="nucleotide sequence ID" value="XM_008919151.1"/>
</dbReference>
<protein>
    <submittedName>
        <fullName evidence="1">Uncharacterized protein</fullName>
    </submittedName>
</protein>
<evidence type="ECO:0000313" key="1">
    <source>
        <dbReference type="EMBL" id="ETM97304.1"/>
    </source>
</evidence>
<dbReference type="EMBL" id="KI670095">
    <property type="protein sequence ID" value="ETM97304.1"/>
    <property type="molecule type" value="Genomic_DNA"/>
</dbReference>
<sequence length="54" mass="6056">MLAEVKRRFPDQRRGLSSTEALPFEVDTYLAKLQCFYSLLTVLPNLAAVLSVLA</sequence>
<accession>W2PBF5</accession>
<gene>
    <name evidence="1" type="ORF">PPTG_25016</name>
</gene>